<evidence type="ECO:0000259" key="6">
    <source>
        <dbReference type="PROSITE" id="PS51387"/>
    </source>
</evidence>
<keyword evidence="4" id="KW-0274">FAD</keyword>
<dbReference type="PANTHER" id="PTHR42973">
    <property type="entry name" value="BINDING OXIDOREDUCTASE, PUTATIVE (AFU_ORTHOLOGUE AFUA_1G17690)-RELATED"/>
    <property type="match status" value="1"/>
</dbReference>
<evidence type="ECO:0000256" key="5">
    <source>
        <dbReference type="ARBA" id="ARBA00023002"/>
    </source>
</evidence>
<dbReference type="InterPro" id="IPR006094">
    <property type="entry name" value="Oxid_FAD_bind_N"/>
</dbReference>
<dbReference type="PROSITE" id="PS51387">
    <property type="entry name" value="FAD_PCMH"/>
    <property type="match status" value="1"/>
</dbReference>
<dbReference type="InterPro" id="IPR036318">
    <property type="entry name" value="FAD-bd_PCMH-like_sf"/>
</dbReference>
<reference evidence="8" key="1">
    <citation type="journal article" date="2019" name="Int. J. Syst. Evol. Microbiol.">
        <title>The Global Catalogue of Microorganisms (GCM) 10K type strain sequencing project: providing services to taxonomists for standard genome sequencing and annotation.</title>
        <authorList>
            <consortium name="The Broad Institute Genomics Platform"/>
            <consortium name="The Broad Institute Genome Sequencing Center for Infectious Disease"/>
            <person name="Wu L."/>
            <person name="Ma J."/>
        </authorList>
    </citation>
    <scope>NUCLEOTIDE SEQUENCE [LARGE SCALE GENOMIC DNA]</scope>
    <source>
        <strain evidence="8">CGMCC 4.7177</strain>
    </source>
</reference>
<dbReference type="Pfam" id="PF08031">
    <property type="entry name" value="BBE"/>
    <property type="match status" value="1"/>
</dbReference>
<dbReference type="InterPro" id="IPR006093">
    <property type="entry name" value="Oxy_OxRdtase_FAD_BS"/>
</dbReference>
<dbReference type="Gene3D" id="3.40.462.20">
    <property type="match status" value="1"/>
</dbReference>
<evidence type="ECO:0000256" key="2">
    <source>
        <dbReference type="ARBA" id="ARBA00005466"/>
    </source>
</evidence>
<feature type="domain" description="FAD-binding PCMH-type" evidence="6">
    <location>
        <begin position="41"/>
        <end position="211"/>
    </location>
</feature>
<dbReference type="InterPro" id="IPR016166">
    <property type="entry name" value="FAD-bd_PCMH"/>
</dbReference>
<dbReference type="InterPro" id="IPR016169">
    <property type="entry name" value="FAD-bd_PCMH_sub2"/>
</dbReference>
<sequence>MSTTPTSNPHLDFPADFRGAVFRPGDDGYDEARAVYNGRAADSGPALIARCTDEEDVVTVLRYASAGDIPVAVRGGGHMSDGLAMPGGALVVDLSGMRALSVDPETRVVRAQPGVLLGELDAATQQHGLVVPAGTVSTTGVAGLTLGGGIGHLMRRFGATVDNLLACEMVTVDGRRVRADEKENPELFWALRGGGGNFGVVTAFEFQAHRVGPDVVSGQIIFPGDQAASILAKIPGHMADAPRELGLLIAITDAPPLPALPKEAHGRPVLVLVPVYTGDPETADKVIEPLAALGHSVANLVARTPWVQANSMLDAIAPYGVRMTLRGGYLPALTDDVIDVLLERAAAAPRHPDASTTFNVWCLGGAISEDVDEDAVAFSREGAAFLWEAVTMWQAPEHDARYDEWAEATLAAVRPHALANGYTNLTDDQGEEWRRGVHGSPEKFRRLTEVKTAWDPRNLLRHNKNITPADAG</sequence>
<dbReference type="InterPro" id="IPR016167">
    <property type="entry name" value="FAD-bd_PCMH_sub1"/>
</dbReference>
<evidence type="ECO:0000256" key="3">
    <source>
        <dbReference type="ARBA" id="ARBA00022630"/>
    </source>
</evidence>
<evidence type="ECO:0000256" key="1">
    <source>
        <dbReference type="ARBA" id="ARBA00001974"/>
    </source>
</evidence>
<keyword evidence="5" id="KW-0560">Oxidoreductase</keyword>
<keyword evidence="3" id="KW-0285">Flavoprotein</keyword>
<keyword evidence="8" id="KW-1185">Reference proteome</keyword>
<dbReference type="Gene3D" id="3.30.43.10">
    <property type="entry name" value="Uridine Diphospho-n-acetylenolpyruvylglucosamine Reductase, domain 2"/>
    <property type="match status" value="1"/>
</dbReference>
<evidence type="ECO:0000256" key="4">
    <source>
        <dbReference type="ARBA" id="ARBA00022827"/>
    </source>
</evidence>
<comment type="cofactor">
    <cofactor evidence="1">
        <name>FAD</name>
        <dbReference type="ChEBI" id="CHEBI:57692"/>
    </cofactor>
</comment>
<comment type="similarity">
    <text evidence="2">Belongs to the oxygen-dependent FAD-linked oxidoreductase family.</text>
</comment>
<dbReference type="SUPFAM" id="SSF56176">
    <property type="entry name" value="FAD-binding/transporter-associated domain-like"/>
    <property type="match status" value="1"/>
</dbReference>
<evidence type="ECO:0000313" key="7">
    <source>
        <dbReference type="EMBL" id="MFC4501076.1"/>
    </source>
</evidence>
<dbReference type="Pfam" id="PF01565">
    <property type="entry name" value="FAD_binding_4"/>
    <property type="match status" value="1"/>
</dbReference>
<protein>
    <submittedName>
        <fullName evidence="7">FAD-binding oxidoreductase</fullName>
    </submittedName>
</protein>
<dbReference type="PANTHER" id="PTHR42973:SF39">
    <property type="entry name" value="FAD-BINDING PCMH-TYPE DOMAIN-CONTAINING PROTEIN"/>
    <property type="match status" value="1"/>
</dbReference>
<dbReference type="InterPro" id="IPR050416">
    <property type="entry name" value="FAD-linked_Oxidoreductase"/>
</dbReference>
<dbReference type="Gene3D" id="3.30.465.10">
    <property type="match status" value="1"/>
</dbReference>
<proteinExistence type="inferred from homology"/>
<name>A0ABV9APR6_9ACTN</name>
<evidence type="ECO:0000313" key="8">
    <source>
        <dbReference type="Proteomes" id="UP001595839"/>
    </source>
</evidence>
<dbReference type="InterPro" id="IPR012951">
    <property type="entry name" value="BBE"/>
</dbReference>
<organism evidence="7 8">
    <name type="scientific">Streptomyces vulcanius</name>
    <dbReference type="NCBI Taxonomy" id="1441876"/>
    <lineage>
        <taxon>Bacteria</taxon>
        <taxon>Bacillati</taxon>
        <taxon>Actinomycetota</taxon>
        <taxon>Actinomycetes</taxon>
        <taxon>Kitasatosporales</taxon>
        <taxon>Streptomycetaceae</taxon>
        <taxon>Streptomyces</taxon>
    </lineage>
</organism>
<accession>A0ABV9APR6</accession>
<dbReference type="PROSITE" id="PS00862">
    <property type="entry name" value="OX2_COVAL_FAD"/>
    <property type="match status" value="1"/>
</dbReference>
<dbReference type="EMBL" id="JBHSFK010000009">
    <property type="protein sequence ID" value="MFC4501076.1"/>
    <property type="molecule type" value="Genomic_DNA"/>
</dbReference>
<comment type="caution">
    <text evidence="7">The sequence shown here is derived from an EMBL/GenBank/DDBJ whole genome shotgun (WGS) entry which is preliminary data.</text>
</comment>
<dbReference type="RefSeq" id="WP_381172344.1">
    <property type="nucleotide sequence ID" value="NZ_JBHSFK010000009.1"/>
</dbReference>
<dbReference type="Proteomes" id="UP001595839">
    <property type="component" value="Unassembled WGS sequence"/>
</dbReference>
<gene>
    <name evidence="7" type="ORF">ACFPIH_16305</name>
</gene>